<feature type="domain" description="Molybdopterin oxidoreductase" evidence="5">
    <location>
        <begin position="9"/>
        <end position="446"/>
    </location>
</feature>
<evidence type="ECO:0000256" key="1">
    <source>
        <dbReference type="ARBA" id="ARBA00022485"/>
    </source>
</evidence>
<accession>A0A3B0Y5U1</accession>
<keyword evidence="1" id="KW-0004">4Fe-4S</keyword>
<dbReference type="EMBL" id="UOFI01000210">
    <property type="protein sequence ID" value="VAW70907.1"/>
    <property type="molecule type" value="Genomic_DNA"/>
</dbReference>
<organism evidence="6">
    <name type="scientific">hydrothermal vent metagenome</name>
    <dbReference type="NCBI Taxonomy" id="652676"/>
    <lineage>
        <taxon>unclassified sequences</taxon>
        <taxon>metagenomes</taxon>
        <taxon>ecological metagenomes</taxon>
    </lineage>
</organism>
<name>A0A3B0Y5U1_9ZZZZ</name>
<keyword evidence="3" id="KW-0732">Signal</keyword>
<dbReference type="Gene3D" id="3.30.2070.10">
    <property type="entry name" value="Formate dehydrogenase/DMSO reductase"/>
    <property type="match status" value="1"/>
</dbReference>
<keyword evidence="4" id="KW-0560">Oxidoreductase</keyword>
<evidence type="ECO:0000259" key="5">
    <source>
        <dbReference type="Pfam" id="PF00384"/>
    </source>
</evidence>
<gene>
    <name evidence="6" type="ORF">MNBD_GAMMA09-886</name>
</gene>
<reference evidence="6" key="1">
    <citation type="submission" date="2018-06" db="EMBL/GenBank/DDBJ databases">
        <authorList>
            <person name="Zhirakovskaya E."/>
        </authorList>
    </citation>
    <scope>NUCLEOTIDE SEQUENCE</scope>
</reference>
<dbReference type="AlphaFoldDB" id="A0A3B0Y5U1"/>
<keyword evidence="1" id="KW-0411">Iron-sulfur</keyword>
<evidence type="ECO:0000313" key="6">
    <source>
        <dbReference type="EMBL" id="VAW70907.1"/>
    </source>
</evidence>
<dbReference type="GO" id="GO:0016491">
    <property type="term" value="F:oxidoreductase activity"/>
    <property type="evidence" value="ECO:0007669"/>
    <property type="project" value="UniProtKB-KW"/>
</dbReference>
<dbReference type="GO" id="GO:0051539">
    <property type="term" value="F:4 iron, 4 sulfur cluster binding"/>
    <property type="evidence" value="ECO:0007669"/>
    <property type="project" value="UniProtKB-KW"/>
</dbReference>
<dbReference type="SUPFAM" id="SSF53706">
    <property type="entry name" value="Formate dehydrogenase/DMSO reductase, domains 1-3"/>
    <property type="match status" value="1"/>
</dbReference>
<keyword evidence="2" id="KW-0500">Molybdenum</keyword>
<evidence type="ECO:0000256" key="4">
    <source>
        <dbReference type="ARBA" id="ARBA00023002"/>
    </source>
</evidence>
<dbReference type="PANTHER" id="PTHR43742">
    <property type="entry name" value="TRIMETHYLAMINE-N-OXIDE REDUCTASE"/>
    <property type="match status" value="1"/>
</dbReference>
<dbReference type="PANTHER" id="PTHR43742:SF9">
    <property type="entry name" value="TETRATHIONATE REDUCTASE SUBUNIT A"/>
    <property type="match status" value="1"/>
</dbReference>
<proteinExistence type="predicted"/>
<sequence>VNQPNDPDRILYPLKRVGARGEGKWKRISWDEALNEVATRLKKLKDEGTPEKFMFHYGRMKSSTSKMVKSAFLHTYGTGTIGNHTSICEGGKWTAQEFTWGGHYDTWDFDNTRFILNFGSNALEAGTNHIPTSHRLIRAMVDRNVRMVSFDVRLSNTAAKSSQWVPIKPGTDLAVVLAMCNVVMSEDLYQGDGEAFLKYCKATRNNDATLDEKVAALKKHFSQYTPEWAEKISGVSADTIRKVAREFATAHPAVVISYRGAVAHYNGNDTERAIQTLAAITGNIDNPGGRCKAVGPKWKYPKGPKHKPKARKLAIVDGPKGAAISPNHHMSHNVLKMIKDGSAGRPDVYMVYKYTPVYANGEVQENIDVLKDESLIPFYVNINPFYDESAALADLILPEPTYAERWDWEDMVSPVQIPEFYIRQAAVKPMGETRDFGDVVCDLAERMGMPLGFKTKEEFVRLSCEMTPEIKAVGGFEYMKKYGVYHDPKASPIYFSYMREIPASKYKKDTVVLDKETGVYWDWKKAHLHSAEEARQKGYAHTKKAYKAYVGQRIGNKVYSGFKPDKVNKSGYLEIYSNLLEDKGVPPLPTWTAIPEHEKMGEDDLIMTTYKVATQIHSRSANCKYLSELYHKNPA</sequence>
<evidence type="ECO:0000256" key="2">
    <source>
        <dbReference type="ARBA" id="ARBA00022505"/>
    </source>
</evidence>
<dbReference type="Gene3D" id="3.40.50.740">
    <property type="match status" value="1"/>
</dbReference>
<protein>
    <submittedName>
        <fullName evidence="6">Anaerobic dehydrogenases, typically selenocysteine-containing</fullName>
    </submittedName>
</protein>
<feature type="non-terminal residue" evidence="6">
    <location>
        <position position="635"/>
    </location>
</feature>
<keyword evidence="1" id="KW-0479">Metal-binding</keyword>
<dbReference type="Gene3D" id="3.40.228.10">
    <property type="entry name" value="Dimethylsulfoxide Reductase, domain 2"/>
    <property type="match status" value="1"/>
</dbReference>
<keyword evidence="1" id="KW-0408">Iron</keyword>
<evidence type="ECO:0000256" key="3">
    <source>
        <dbReference type="ARBA" id="ARBA00022729"/>
    </source>
</evidence>
<dbReference type="InterPro" id="IPR050612">
    <property type="entry name" value="Prok_Mopterin_Oxidored"/>
</dbReference>
<dbReference type="Pfam" id="PF00384">
    <property type="entry name" value="Molybdopterin"/>
    <property type="match status" value="1"/>
</dbReference>
<dbReference type="InterPro" id="IPR006656">
    <property type="entry name" value="Mopterin_OxRdtase"/>
</dbReference>
<feature type="non-terminal residue" evidence="6">
    <location>
        <position position="1"/>
    </location>
</feature>